<feature type="compositionally biased region" description="Acidic residues" evidence="1">
    <location>
        <begin position="29"/>
        <end position="41"/>
    </location>
</feature>
<accession>A0A8S3WI26</accession>
<dbReference type="EMBL" id="CAJQZP010000444">
    <property type="protein sequence ID" value="CAG4962091.1"/>
    <property type="molecule type" value="Genomic_DNA"/>
</dbReference>
<comment type="caution">
    <text evidence="2">The sequence shown here is derived from an EMBL/GenBank/DDBJ whole genome shotgun (WGS) entry which is preliminary data.</text>
</comment>
<evidence type="ECO:0000313" key="3">
    <source>
        <dbReference type="Proteomes" id="UP000691718"/>
    </source>
</evidence>
<dbReference type="Proteomes" id="UP000691718">
    <property type="component" value="Unassembled WGS sequence"/>
</dbReference>
<evidence type="ECO:0000313" key="2">
    <source>
        <dbReference type="EMBL" id="CAG4962091.1"/>
    </source>
</evidence>
<protein>
    <submittedName>
        <fullName evidence="2">(apollo) hypothetical protein</fullName>
    </submittedName>
</protein>
<keyword evidence="3" id="KW-1185">Reference proteome</keyword>
<sequence length="127" mass="14812">MPTSALMRNHDSDEDEDQMQGQDMTQDQEVTEDESDIESSDDAPLSDLLRSNYFYGKINRKWAKTPPSLRVHGTGCEIFRCAMYETRFLILLLCLRFDNPDDRNERIKTDKLAAECWLNFQQVINSQ</sequence>
<feature type="compositionally biased region" description="Low complexity" evidence="1">
    <location>
        <begin position="19"/>
        <end position="28"/>
    </location>
</feature>
<dbReference type="AlphaFoldDB" id="A0A8S3WI26"/>
<feature type="region of interest" description="Disordered" evidence="1">
    <location>
        <begin position="1"/>
        <end position="44"/>
    </location>
</feature>
<dbReference type="OrthoDB" id="6782332at2759"/>
<reference evidence="2" key="1">
    <citation type="submission" date="2021-04" db="EMBL/GenBank/DDBJ databases">
        <authorList>
            <person name="Tunstrom K."/>
        </authorList>
    </citation>
    <scope>NUCLEOTIDE SEQUENCE</scope>
</reference>
<evidence type="ECO:0000256" key="1">
    <source>
        <dbReference type="SAM" id="MobiDB-lite"/>
    </source>
</evidence>
<proteinExistence type="predicted"/>
<organism evidence="2 3">
    <name type="scientific">Parnassius apollo</name>
    <name type="common">Apollo butterfly</name>
    <name type="synonym">Papilio apollo</name>
    <dbReference type="NCBI Taxonomy" id="110799"/>
    <lineage>
        <taxon>Eukaryota</taxon>
        <taxon>Metazoa</taxon>
        <taxon>Ecdysozoa</taxon>
        <taxon>Arthropoda</taxon>
        <taxon>Hexapoda</taxon>
        <taxon>Insecta</taxon>
        <taxon>Pterygota</taxon>
        <taxon>Neoptera</taxon>
        <taxon>Endopterygota</taxon>
        <taxon>Lepidoptera</taxon>
        <taxon>Glossata</taxon>
        <taxon>Ditrysia</taxon>
        <taxon>Papilionoidea</taxon>
        <taxon>Papilionidae</taxon>
        <taxon>Parnassiinae</taxon>
        <taxon>Parnassini</taxon>
        <taxon>Parnassius</taxon>
        <taxon>Parnassius</taxon>
    </lineage>
</organism>
<gene>
    <name evidence="2" type="ORF">PAPOLLO_LOCUS6709</name>
</gene>
<name>A0A8S3WI26_PARAO</name>